<evidence type="ECO:0000313" key="1">
    <source>
        <dbReference type="EMBL" id="GIY03328.1"/>
    </source>
</evidence>
<gene>
    <name evidence="1" type="ORF">CEXT_353031</name>
</gene>
<organism evidence="1 2">
    <name type="scientific">Caerostris extrusa</name>
    <name type="common">Bark spider</name>
    <name type="synonym">Caerostris bankana</name>
    <dbReference type="NCBI Taxonomy" id="172846"/>
    <lineage>
        <taxon>Eukaryota</taxon>
        <taxon>Metazoa</taxon>
        <taxon>Ecdysozoa</taxon>
        <taxon>Arthropoda</taxon>
        <taxon>Chelicerata</taxon>
        <taxon>Arachnida</taxon>
        <taxon>Araneae</taxon>
        <taxon>Araneomorphae</taxon>
        <taxon>Entelegynae</taxon>
        <taxon>Araneoidea</taxon>
        <taxon>Araneidae</taxon>
        <taxon>Caerostris</taxon>
    </lineage>
</organism>
<comment type="caution">
    <text evidence="1">The sequence shown here is derived from an EMBL/GenBank/DDBJ whole genome shotgun (WGS) entry which is preliminary data.</text>
</comment>
<accession>A0AAV4Q0Z8</accession>
<sequence length="106" mass="12115">MQILSGFEDSQQPISGRLNTRCHFVPHRLWLKHISPGRRVKKAIPRKSKGDTSLCYLEGRDTGGVFSHQALLRHFTMLRASGDRFIWTSLARLRLLGFVALGQEKK</sequence>
<keyword evidence="2" id="KW-1185">Reference proteome</keyword>
<dbReference type="AlphaFoldDB" id="A0AAV4Q0Z8"/>
<reference evidence="1 2" key="1">
    <citation type="submission" date="2021-06" db="EMBL/GenBank/DDBJ databases">
        <title>Caerostris extrusa draft genome.</title>
        <authorList>
            <person name="Kono N."/>
            <person name="Arakawa K."/>
        </authorList>
    </citation>
    <scope>NUCLEOTIDE SEQUENCE [LARGE SCALE GENOMIC DNA]</scope>
</reference>
<protein>
    <submittedName>
        <fullName evidence="1">Uncharacterized protein</fullName>
    </submittedName>
</protein>
<evidence type="ECO:0000313" key="2">
    <source>
        <dbReference type="Proteomes" id="UP001054945"/>
    </source>
</evidence>
<proteinExistence type="predicted"/>
<name>A0AAV4Q0Z8_CAEEX</name>
<dbReference type="Proteomes" id="UP001054945">
    <property type="component" value="Unassembled WGS sequence"/>
</dbReference>
<dbReference type="EMBL" id="BPLR01005566">
    <property type="protein sequence ID" value="GIY03328.1"/>
    <property type="molecule type" value="Genomic_DNA"/>
</dbReference>